<name>A0A1L9QY45_9CYAN</name>
<comment type="caution">
    <text evidence="1">The sequence shown here is derived from an EMBL/GenBank/DDBJ whole genome shotgun (WGS) entry which is preliminary data.</text>
</comment>
<reference evidence="1" key="1">
    <citation type="submission" date="2016-10" db="EMBL/GenBank/DDBJ databases">
        <title>CRISPR-Cas defence system in Roseofilum reptotaenium: evidence of a bacteriophage-cyanobacterium arms race in the coral black band disease.</title>
        <authorList>
            <person name="Buerger P."/>
            <person name="Wood-Charlson E.M."/>
            <person name="Weynberg K.D."/>
            <person name="Willis B."/>
            <person name="Van Oppen M.J."/>
        </authorList>
    </citation>
    <scope>NUCLEOTIDE SEQUENCE [LARGE SCALE GENOMIC DNA]</scope>
    <source>
        <strain evidence="1">AO1-A</strain>
    </source>
</reference>
<organism evidence="1 2">
    <name type="scientific">Roseofilum reptotaenium AO1-A</name>
    <dbReference type="NCBI Taxonomy" id="1925591"/>
    <lineage>
        <taxon>Bacteria</taxon>
        <taxon>Bacillati</taxon>
        <taxon>Cyanobacteriota</taxon>
        <taxon>Cyanophyceae</taxon>
        <taxon>Desertifilales</taxon>
        <taxon>Desertifilaceae</taxon>
        <taxon>Roseofilum</taxon>
    </lineage>
</organism>
<dbReference type="EMBL" id="MLAW01000001">
    <property type="protein sequence ID" value="OJJ27576.1"/>
    <property type="molecule type" value="Genomic_DNA"/>
</dbReference>
<evidence type="ECO:0000313" key="2">
    <source>
        <dbReference type="Proteomes" id="UP000183940"/>
    </source>
</evidence>
<accession>A0A1L9QY45</accession>
<dbReference type="AlphaFoldDB" id="A0A1L9QY45"/>
<protein>
    <submittedName>
        <fullName evidence="1">Uncharacterized protein</fullName>
    </submittedName>
</protein>
<gene>
    <name evidence="1" type="ORF">BI308_01005</name>
</gene>
<dbReference type="Proteomes" id="UP000183940">
    <property type="component" value="Unassembled WGS sequence"/>
</dbReference>
<sequence length="157" mass="17803">MSTTPSIINGSFSWSSKTISDPVIEIYYQYSNKLLIADSNGCVYTSYFWLKNLLPIPIVLDSVQITTGETPTEPIVDTELLVPSTTNWADFIEFTNLGNISPGSWSRRCQFTMKIVRAIEGPPLPDNYTNNVYFFPKYTVDYKNQPTFTFDTQVVKA</sequence>
<evidence type="ECO:0000313" key="1">
    <source>
        <dbReference type="EMBL" id="OJJ27576.1"/>
    </source>
</evidence>
<proteinExistence type="predicted"/>
<keyword evidence="2" id="KW-1185">Reference proteome</keyword>